<keyword evidence="5" id="KW-1185">Reference proteome</keyword>
<dbReference type="Gene3D" id="1.10.510.10">
    <property type="entry name" value="Transferase(Phosphotransferase) domain 1"/>
    <property type="match status" value="1"/>
</dbReference>
<dbReference type="SUPFAM" id="SSF56112">
    <property type="entry name" value="Protein kinase-like (PK-like)"/>
    <property type="match status" value="1"/>
</dbReference>
<keyword evidence="2" id="KW-0175">Coiled coil</keyword>
<dbReference type="InterPro" id="IPR000719">
    <property type="entry name" value="Prot_kinase_dom"/>
</dbReference>
<dbReference type="InterPro" id="IPR011990">
    <property type="entry name" value="TPR-like_helical_dom_sf"/>
</dbReference>
<dbReference type="Pfam" id="PF13181">
    <property type="entry name" value="TPR_8"/>
    <property type="match status" value="1"/>
</dbReference>
<keyword evidence="1" id="KW-0802">TPR repeat</keyword>
<reference evidence="4 5" key="1">
    <citation type="journal article" date="2015" name="Sci. Rep.">
        <title>Genome of the facultative scuticociliatosis pathogen Pseudocohnilembus persalinus provides insight into its virulence through horizontal gene transfer.</title>
        <authorList>
            <person name="Xiong J."/>
            <person name="Wang G."/>
            <person name="Cheng J."/>
            <person name="Tian M."/>
            <person name="Pan X."/>
            <person name="Warren A."/>
            <person name="Jiang C."/>
            <person name="Yuan D."/>
            <person name="Miao W."/>
        </authorList>
    </citation>
    <scope>NUCLEOTIDE SEQUENCE [LARGE SCALE GENOMIC DNA]</scope>
    <source>
        <strain evidence="4">36N120E</strain>
    </source>
</reference>
<dbReference type="EMBL" id="LDAU01000120">
    <property type="protein sequence ID" value="KRX04285.1"/>
    <property type="molecule type" value="Genomic_DNA"/>
</dbReference>
<dbReference type="Pfam" id="PF13424">
    <property type="entry name" value="TPR_12"/>
    <property type="match status" value="1"/>
</dbReference>
<dbReference type="AlphaFoldDB" id="A0A0V0QQ05"/>
<dbReference type="PROSITE" id="PS50011">
    <property type="entry name" value="PROTEIN_KINASE_DOM"/>
    <property type="match status" value="1"/>
</dbReference>
<dbReference type="InterPro" id="IPR019734">
    <property type="entry name" value="TPR_rpt"/>
</dbReference>
<dbReference type="SMART" id="SM00220">
    <property type="entry name" value="S_TKc"/>
    <property type="match status" value="1"/>
</dbReference>
<evidence type="ECO:0000313" key="4">
    <source>
        <dbReference type="EMBL" id="KRX04285.1"/>
    </source>
</evidence>
<dbReference type="PROSITE" id="PS50005">
    <property type="entry name" value="TPR"/>
    <property type="match status" value="1"/>
</dbReference>
<evidence type="ECO:0000259" key="3">
    <source>
        <dbReference type="PROSITE" id="PS50011"/>
    </source>
</evidence>
<keyword evidence="4" id="KW-0418">Kinase</keyword>
<keyword evidence="4" id="KW-0808">Transferase</keyword>
<accession>A0A0V0QQ05</accession>
<dbReference type="Gene3D" id="1.25.40.10">
    <property type="entry name" value="Tetratricopeptide repeat domain"/>
    <property type="match status" value="2"/>
</dbReference>
<protein>
    <submittedName>
        <fullName evidence="4">Protein kinase-like domain</fullName>
    </submittedName>
</protein>
<feature type="repeat" description="TPR" evidence="1">
    <location>
        <begin position="542"/>
        <end position="575"/>
    </location>
</feature>
<sequence length="772" mass="90281">MGLETILEEINKQKEEYNFQEINNELMQMKLQNSSQKSTQVIEDSLPDSEQNTLTYKQIICDKDVHHSIKFNDISNFSKDTNNNLANKVIFNFQLDENQIDELKTLNSLSEEYSLSNQLNDQFNMTQNLINTKNSTEQNNNSQRNTLNNNQSNSFKKAKACCVQDVYDFTSLDKQEVVLKDKNGNTSESLLYSSCNLEEGDSFKQLYKLGKGGQGEVQKVYELKSNQRFALKHINDPFQYNLEKNFYLNLYIKHGFYHSDIKPDNIVFIRNKKGHIKLKMIDFGIASNDYQDIYGFSYPYFHSKKRKYMNQNHEDASLNNKIPLISSKEERISIELYSVGRTLLYLLLSHIYKQENVWRKVFLDIKINHIEILKQHLRDSSIQEIIRICLEEEENGIFKVQQIISDYIQKVKLQSITKQYLEQNVICGEASIQIVKKLSFEQIVENNELDEECLQIIALILIGSDELDKGLELLEATLLKYKQQQVKSPKLLKEQSFDQVDVMLNIADIYSSKNKQQEAILIVQDAVKILENLEQQDLNKLANTYYTLGKLFQGGEDIDKALINFQKAIDMKQDIGKDKNIECQRGLISYKQHEYDEAKKYYDNARNIINKKLFDGKYAKLLIKMAKLFRKLKKFDEAMEFANESLQISYKKYPNDNTNIGLIYLEIGKILCQKYQEEDPSKIYEGIIFLEQGYQILENKVGCKSPWLRLKQLQIGEWNYKNSDNQEALKFLELGKDNYNLSKDLDSKDENRLQRINNLIKQIDQAQQPLNN</sequence>
<dbReference type="InParanoid" id="A0A0V0QQ05"/>
<proteinExistence type="predicted"/>
<dbReference type="GO" id="GO:0004672">
    <property type="term" value="F:protein kinase activity"/>
    <property type="evidence" value="ECO:0007669"/>
    <property type="project" value="InterPro"/>
</dbReference>
<comment type="caution">
    <text evidence="4">The sequence shown here is derived from an EMBL/GenBank/DDBJ whole genome shotgun (WGS) entry which is preliminary data.</text>
</comment>
<evidence type="ECO:0000256" key="2">
    <source>
        <dbReference type="SAM" id="Coils"/>
    </source>
</evidence>
<dbReference type="GO" id="GO:0005524">
    <property type="term" value="F:ATP binding"/>
    <property type="evidence" value="ECO:0007669"/>
    <property type="project" value="InterPro"/>
</dbReference>
<evidence type="ECO:0000313" key="5">
    <source>
        <dbReference type="Proteomes" id="UP000054937"/>
    </source>
</evidence>
<feature type="domain" description="Protein kinase" evidence="3">
    <location>
        <begin position="54"/>
        <end position="408"/>
    </location>
</feature>
<dbReference type="InterPro" id="IPR011009">
    <property type="entry name" value="Kinase-like_dom_sf"/>
</dbReference>
<dbReference type="SUPFAM" id="SSF48452">
    <property type="entry name" value="TPR-like"/>
    <property type="match status" value="1"/>
</dbReference>
<feature type="coiled-coil region" evidence="2">
    <location>
        <begin position="3"/>
        <end position="32"/>
    </location>
</feature>
<dbReference type="Proteomes" id="UP000054937">
    <property type="component" value="Unassembled WGS sequence"/>
</dbReference>
<dbReference type="PROSITE" id="PS00108">
    <property type="entry name" value="PROTEIN_KINASE_ST"/>
    <property type="match status" value="1"/>
</dbReference>
<dbReference type="SMART" id="SM00028">
    <property type="entry name" value="TPR"/>
    <property type="match status" value="4"/>
</dbReference>
<dbReference type="InterPro" id="IPR008271">
    <property type="entry name" value="Ser/Thr_kinase_AS"/>
</dbReference>
<name>A0A0V0QQ05_PSEPJ</name>
<organism evidence="4 5">
    <name type="scientific">Pseudocohnilembus persalinus</name>
    <name type="common">Ciliate</name>
    <dbReference type="NCBI Taxonomy" id="266149"/>
    <lineage>
        <taxon>Eukaryota</taxon>
        <taxon>Sar</taxon>
        <taxon>Alveolata</taxon>
        <taxon>Ciliophora</taxon>
        <taxon>Intramacronucleata</taxon>
        <taxon>Oligohymenophorea</taxon>
        <taxon>Scuticociliatia</taxon>
        <taxon>Philasterida</taxon>
        <taxon>Pseudocohnilembidae</taxon>
        <taxon>Pseudocohnilembus</taxon>
    </lineage>
</organism>
<gene>
    <name evidence="4" type="ORF">PPERSA_11409</name>
</gene>
<evidence type="ECO:0000256" key="1">
    <source>
        <dbReference type="PROSITE-ProRule" id="PRU00339"/>
    </source>
</evidence>
<dbReference type="OrthoDB" id="10006270at2759"/>